<dbReference type="GO" id="GO:0044781">
    <property type="term" value="P:bacterial-type flagellum organization"/>
    <property type="evidence" value="ECO:0007669"/>
    <property type="project" value="UniProtKB-UniRule"/>
</dbReference>
<dbReference type="Proteomes" id="UP000032749">
    <property type="component" value="Chromosome"/>
</dbReference>
<gene>
    <name evidence="16" type="primary">flhF</name>
    <name evidence="16" type="ORF">OLEAN_C12390</name>
</gene>
<dbReference type="KEGG" id="oai:OLEAN_C12390"/>
<keyword evidence="5" id="KW-1003">Cell membrane</keyword>
<dbReference type="GO" id="GO:0005886">
    <property type="term" value="C:plasma membrane"/>
    <property type="evidence" value="ECO:0007669"/>
    <property type="project" value="UniProtKB-SubCell"/>
</dbReference>
<dbReference type="InterPro" id="IPR047040">
    <property type="entry name" value="FlhF__GTPase_dom"/>
</dbReference>
<organism evidence="16 17">
    <name type="scientific">Oleispira antarctica RB-8</name>
    <dbReference type="NCBI Taxonomy" id="698738"/>
    <lineage>
        <taxon>Bacteria</taxon>
        <taxon>Pseudomonadati</taxon>
        <taxon>Pseudomonadota</taxon>
        <taxon>Gammaproteobacteria</taxon>
        <taxon>Oceanospirillales</taxon>
        <taxon>Oceanospirillaceae</taxon>
        <taxon>Oleispira</taxon>
    </lineage>
</organism>
<evidence type="ECO:0000256" key="1">
    <source>
        <dbReference type="ARBA" id="ARBA00004413"/>
    </source>
</evidence>
<sequence>MKAKRFTAKNMQQALRMVSDELGPDAVILSNKRVGKGVEVIAALDYQEMANEQQQQEIDRQLALQQELEQAKQSTGKIRQEQPVFDQSNVSTTAALKEALQGIKEGTIAQSAALDAVMLSEEDLQQSISEKAATMSRDEATPFLNQVTAELKDLKNWLVSQQGNAWNPTRPLSWQQAQIWQRCQDLGIDPSWADKLVSALPEDDDDIEKGWAQCLKYIAEDLPLADNNMLQTGGCFAFVGPTGAGKSTTIGKLAAQYVINHGSDNIALITMDNYRIAAHDQLKAFARIMEIPLLVLEPNGDLSAMLDQLSDKKFILIDTAGLAIQDPHFSVQLSMLKGAGNRVKTLLALPLTSQARCLQENYEHFKPAGIDGCIFTKLDECFSLGQAMSIASVTRLPIHMVTDGPHIPDDIHFPNAQKMVRLAEQMARMAQARWQTSEVSSAMNNNFMQHGV</sequence>
<reference evidence="16 17" key="1">
    <citation type="journal article" date="2013" name="Nat. Commun.">
        <title>Genome sequence and functional genomic analysis of the oil-degrading bacterium Oleispira antarctica.</title>
        <authorList>
            <person name="Kube M."/>
            <person name="Chernikova T.N."/>
            <person name="Al-Ramahi Y."/>
            <person name="Beloqui A."/>
            <person name="Lopez-Cortez N."/>
            <person name="Guazzaroni M.E."/>
            <person name="Heipieper H.J."/>
            <person name="Klages S."/>
            <person name="Kotsyurbenko O.R."/>
            <person name="Langer I."/>
            <person name="Nechitaylo T.Y."/>
            <person name="Lunsdorf H."/>
            <person name="Fernandez M."/>
            <person name="Juarez S."/>
            <person name="Ciordia S."/>
            <person name="Singer A."/>
            <person name="Kagan O."/>
            <person name="Egorova O."/>
            <person name="Petit P.A."/>
            <person name="Stogios P."/>
            <person name="Kim Y."/>
            <person name="Tchigvintsev A."/>
            <person name="Flick R."/>
            <person name="Denaro R."/>
            <person name="Genovese M."/>
            <person name="Albar J.P."/>
            <person name="Reva O.N."/>
            <person name="Martinez-Gomariz M."/>
            <person name="Tran H."/>
            <person name="Ferrer M."/>
            <person name="Savchenko A."/>
            <person name="Yakunin A.F."/>
            <person name="Yakimov M.M."/>
            <person name="Golyshina O.V."/>
            <person name="Reinhardt R."/>
            <person name="Golyshin P.N."/>
        </authorList>
    </citation>
    <scope>NUCLEOTIDE SEQUENCE [LARGE SCALE GENOMIC DNA]</scope>
</reference>
<evidence type="ECO:0000256" key="10">
    <source>
        <dbReference type="ARBA" id="ARBA00023136"/>
    </source>
</evidence>
<dbReference type="NCBIfam" id="TIGR03499">
    <property type="entry name" value="FlhF"/>
    <property type="match status" value="1"/>
</dbReference>
<keyword evidence="7" id="KW-1005">Bacterial flagellum biogenesis</keyword>
<dbReference type="InterPro" id="IPR000897">
    <property type="entry name" value="SRP54_GTPase_dom"/>
</dbReference>
<keyword evidence="16" id="KW-0966">Cell projection</keyword>
<dbReference type="SMART" id="SM00962">
    <property type="entry name" value="SRP54"/>
    <property type="match status" value="1"/>
</dbReference>
<proteinExistence type="inferred from homology"/>
<dbReference type="CDD" id="cd17873">
    <property type="entry name" value="FlhF"/>
    <property type="match status" value="1"/>
</dbReference>
<keyword evidence="4" id="KW-0813">Transport</keyword>
<dbReference type="Pfam" id="PF00448">
    <property type="entry name" value="SRP54"/>
    <property type="match status" value="1"/>
</dbReference>
<dbReference type="GO" id="GO:0005047">
    <property type="term" value="F:signal recognition particle binding"/>
    <property type="evidence" value="ECO:0007669"/>
    <property type="project" value="TreeGrafter"/>
</dbReference>
<evidence type="ECO:0000259" key="15">
    <source>
        <dbReference type="SMART" id="SM00962"/>
    </source>
</evidence>
<dbReference type="PATRIC" id="fig|698738.3.peg.1285"/>
<feature type="domain" description="SRP54-type proteins GTP-binding" evidence="15">
    <location>
        <begin position="233"/>
        <end position="425"/>
    </location>
</feature>
<dbReference type="GO" id="GO:0005525">
    <property type="term" value="F:GTP binding"/>
    <property type="evidence" value="ECO:0007669"/>
    <property type="project" value="UniProtKB-UniRule"/>
</dbReference>
<keyword evidence="16" id="KW-0969">Cilium</keyword>
<dbReference type="Gene3D" id="3.40.50.300">
    <property type="entry name" value="P-loop containing nucleotide triphosphate hydrolases"/>
    <property type="match status" value="1"/>
</dbReference>
<accession>R4YLJ6</accession>
<evidence type="ECO:0000256" key="5">
    <source>
        <dbReference type="ARBA" id="ARBA00022475"/>
    </source>
</evidence>
<comment type="function">
    <text evidence="12">Necessary for flagellar biosynthesis. May be involved in translocation of the flagellum.</text>
</comment>
<dbReference type="InterPro" id="IPR020006">
    <property type="entry name" value="FlhF"/>
</dbReference>
<dbReference type="FunFam" id="3.40.50.300:FF:000695">
    <property type="entry name" value="Flagellar biosynthesis regulator FlhF"/>
    <property type="match status" value="1"/>
</dbReference>
<dbReference type="OrthoDB" id="9778554at2"/>
<keyword evidence="8" id="KW-0653">Protein transport</keyword>
<evidence type="ECO:0000259" key="14">
    <source>
        <dbReference type="SMART" id="SM00382"/>
    </source>
</evidence>
<dbReference type="PANTHER" id="PTHR43134:SF3">
    <property type="entry name" value="FLAGELLAR BIOSYNTHESIS PROTEIN FLHF"/>
    <property type="match status" value="1"/>
</dbReference>
<evidence type="ECO:0000313" key="16">
    <source>
        <dbReference type="EMBL" id="CCK75415.1"/>
    </source>
</evidence>
<keyword evidence="9" id="KW-0342">GTP-binding</keyword>
<dbReference type="GO" id="GO:0006614">
    <property type="term" value="P:SRP-dependent cotranslational protein targeting to membrane"/>
    <property type="evidence" value="ECO:0007669"/>
    <property type="project" value="UniProtKB-UniRule"/>
</dbReference>
<dbReference type="EMBL" id="FO203512">
    <property type="protein sequence ID" value="CCK75415.1"/>
    <property type="molecule type" value="Genomic_DNA"/>
</dbReference>
<dbReference type="HOGENOM" id="CLU_009301_11_5_6"/>
<evidence type="ECO:0000256" key="11">
    <source>
        <dbReference type="ARBA" id="ARBA00023225"/>
    </source>
</evidence>
<keyword evidence="6" id="KW-0547">Nucleotide-binding</keyword>
<dbReference type="GO" id="GO:0003924">
    <property type="term" value="F:GTPase activity"/>
    <property type="evidence" value="ECO:0007669"/>
    <property type="project" value="UniProtKB-UniRule"/>
</dbReference>
<evidence type="ECO:0000313" key="17">
    <source>
        <dbReference type="Proteomes" id="UP000032749"/>
    </source>
</evidence>
<dbReference type="PANTHER" id="PTHR43134">
    <property type="entry name" value="SIGNAL RECOGNITION PARTICLE RECEPTOR SUBUNIT ALPHA"/>
    <property type="match status" value="1"/>
</dbReference>
<dbReference type="GO" id="GO:0015031">
    <property type="term" value="P:protein transport"/>
    <property type="evidence" value="ECO:0007669"/>
    <property type="project" value="UniProtKB-KW"/>
</dbReference>
<evidence type="ECO:0000256" key="7">
    <source>
        <dbReference type="ARBA" id="ARBA00022795"/>
    </source>
</evidence>
<evidence type="ECO:0000256" key="4">
    <source>
        <dbReference type="ARBA" id="ARBA00022448"/>
    </source>
</evidence>
<evidence type="ECO:0000256" key="13">
    <source>
        <dbReference type="NCBIfam" id="TIGR03499"/>
    </source>
</evidence>
<dbReference type="SUPFAM" id="SSF52540">
    <property type="entry name" value="P-loop containing nucleoside triphosphate hydrolases"/>
    <property type="match status" value="1"/>
</dbReference>
<evidence type="ECO:0000256" key="9">
    <source>
        <dbReference type="ARBA" id="ARBA00023134"/>
    </source>
</evidence>
<evidence type="ECO:0000256" key="12">
    <source>
        <dbReference type="ARBA" id="ARBA00025337"/>
    </source>
</evidence>
<evidence type="ECO:0000256" key="2">
    <source>
        <dbReference type="ARBA" id="ARBA00008531"/>
    </source>
</evidence>
<keyword evidence="10" id="KW-0472">Membrane</keyword>
<dbReference type="SMART" id="SM00382">
    <property type="entry name" value="AAA"/>
    <property type="match status" value="1"/>
</dbReference>
<evidence type="ECO:0000256" key="8">
    <source>
        <dbReference type="ARBA" id="ARBA00022927"/>
    </source>
</evidence>
<comment type="similarity">
    <text evidence="2">Belongs to the GTP-binding SRP family.</text>
</comment>
<keyword evidence="16" id="KW-0282">Flagellum</keyword>
<evidence type="ECO:0000256" key="3">
    <source>
        <dbReference type="ARBA" id="ARBA00014919"/>
    </source>
</evidence>
<name>R4YLJ6_OLEAN</name>
<dbReference type="InterPro" id="IPR027417">
    <property type="entry name" value="P-loop_NTPase"/>
</dbReference>
<dbReference type="InterPro" id="IPR003593">
    <property type="entry name" value="AAA+_ATPase"/>
</dbReference>
<dbReference type="STRING" id="698738.OLEAN_C12390"/>
<dbReference type="Gene3D" id="1.20.120.1380">
    <property type="entry name" value="Flagellar FlhF biosynthesis protein, N domain"/>
    <property type="match status" value="1"/>
</dbReference>
<feature type="domain" description="AAA+ ATPase" evidence="14">
    <location>
        <begin position="232"/>
        <end position="406"/>
    </location>
</feature>
<keyword evidence="11" id="KW-1006">Bacterial flagellum protein export</keyword>
<protein>
    <recommendedName>
        <fullName evidence="3 13">Flagellar biosynthesis protein FlhF</fullName>
    </recommendedName>
</protein>
<evidence type="ECO:0000256" key="6">
    <source>
        <dbReference type="ARBA" id="ARBA00022741"/>
    </source>
</evidence>
<keyword evidence="17" id="KW-1185">Reference proteome</keyword>
<dbReference type="AlphaFoldDB" id="R4YLJ6"/>
<comment type="subcellular location">
    <subcellularLocation>
        <location evidence="1">Cell membrane</location>
        <topology evidence="1">Peripheral membrane protein</topology>
        <orientation evidence="1">Cytoplasmic side</orientation>
    </subcellularLocation>
</comment>